<dbReference type="InterPro" id="IPR039121">
    <property type="entry name" value="NUDT19"/>
</dbReference>
<dbReference type="PANTHER" id="PTHR12318">
    <property type="entry name" value="TESTOSTERONE-REGULATED PROTEIN RP2"/>
    <property type="match status" value="1"/>
</dbReference>
<organism evidence="8 9">
    <name type="scientific">Sphingomonas gellani</name>
    <dbReference type="NCBI Taxonomy" id="1166340"/>
    <lineage>
        <taxon>Bacteria</taxon>
        <taxon>Pseudomonadati</taxon>
        <taxon>Pseudomonadota</taxon>
        <taxon>Alphaproteobacteria</taxon>
        <taxon>Sphingomonadales</taxon>
        <taxon>Sphingomonadaceae</taxon>
        <taxon>Sphingomonas</taxon>
    </lineage>
</organism>
<dbReference type="InterPro" id="IPR000086">
    <property type="entry name" value="NUDIX_hydrolase_dom"/>
</dbReference>
<keyword evidence="3" id="KW-0479">Metal-binding</keyword>
<dbReference type="SUPFAM" id="SSF55811">
    <property type="entry name" value="Nudix"/>
    <property type="match status" value="1"/>
</dbReference>
<keyword evidence="4" id="KW-0378">Hydrolase</keyword>
<proteinExistence type="predicted"/>
<gene>
    <name evidence="8" type="ORF">SAMN05192583_2164</name>
</gene>
<reference evidence="9" key="1">
    <citation type="submission" date="2016-10" db="EMBL/GenBank/DDBJ databases">
        <authorList>
            <person name="Varghese N."/>
            <person name="Submissions S."/>
        </authorList>
    </citation>
    <scope>NUCLEOTIDE SEQUENCE [LARGE SCALE GENOMIC DNA]</scope>
    <source>
        <strain evidence="9">S6-262</strain>
    </source>
</reference>
<dbReference type="STRING" id="1166340.SAMN05192583_2164"/>
<evidence type="ECO:0000259" key="7">
    <source>
        <dbReference type="PROSITE" id="PS51462"/>
    </source>
</evidence>
<dbReference type="Gene3D" id="3.90.79.10">
    <property type="entry name" value="Nucleoside Triphosphate Pyrophosphohydrolase"/>
    <property type="match status" value="1"/>
</dbReference>
<keyword evidence="6" id="KW-0464">Manganese</keyword>
<evidence type="ECO:0000313" key="8">
    <source>
        <dbReference type="EMBL" id="SEN18364.1"/>
    </source>
</evidence>
<dbReference type="CDD" id="cd18870">
    <property type="entry name" value="NUDIX_AcylCoAdiphos_Nudt19"/>
    <property type="match status" value="1"/>
</dbReference>
<dbReference type="Pfam" id="PF00293">
    <property type="entry name" value="NUDIX"/>
    <property type="match status" value="1"/>
</dbReference>
<name>A0A1H8EGW2_9SPHN</name>
<evidence type="ECO:0000256" key="4">
    <source>
        <dbReference type="ARBA" id="ARBA00022801"/>
    </source>
</evidence>
<evidence type="ECO:0000313" key="9">
    <source>
        <dbReference type="Proteomes" id="UP000199206"/>
    </source>
</evidence>
<dbReference type="PANTHER" id="PTHR12318:SF0">
    <property type="entry name" value="ACYL-COENZYME A DIPHOSPHATASE NUDT19"/>
    <property type="match status" value="1"/>
</dbReference>
<dbReference type="GO" id="GO:0046872">
    <property type="term" value="F:metal ion binding"/>
    <property type="evidence" value="ECO:0007669"/>
    <property type="project" value="UniProtKB-KW"/>
</dbReference>
<sequence length="253" mass="27443">MTDQPIAIPAATLVIFRERDGRRPELLMLERSTAMRFAAGATVFPGGRIDAADHLFAQNIGCTDAEEGAARIAALRETLEETGVPIGLSPVPDLLTTALLRQRMLAGTPYEQVLDDAGLSIDLTGLTPLARWRPNLPSGRVFDTRFYLAVHPDGAPEGRVDGTENTRLFWANAADVLAQADAGAARLLFPTRRNLERLALFADHAAAVRDAGRHPVRTIKPFVRKMGGEDMLCIPEGIGYPITTEPLRSVVRG</sequence>
<dbReference type="GO" id="GO:0016818">
    <property type="term" value="F:hydrolase activity, acting on acid anhydrides, in phosphorus-containing anhydrides"/>
    <property type="evidence" value="ECO:0007669"/>
    <property type="project" value="InterPro"/>
</dbReference>
<dbReference type="OrthoDB" id="7183442at2"/>
<dbReference type="RefSeq" id="WP_093665728.1">
    <property type="nucleotide sequence ID" value="NZ_FOCF01000005.1"/>
</dbReference>
<protein>
    <submittedName>
        <fullName evidence="8">NUDIX domain-containing protein</fullName>
    </submittedName>
</protein>
<dbReference type="PROSITE" id="PS51462">
    <property type="entry name" value="NUDIX"/>
    <property type="match status" value="1"/>
</dbReference>
<evidence type="ECO:0000256" key="1">
    <source>
        <dbReference type="ARBA" id="ARBA00001936"/>
    </source>
</evidence>
<evidence type="ECO:0000256" key="6">
    <source>
        <dbReference type="ARBA" id="ARBA00023211"/>
    </source>
</evidence>
<comment type="cofactor">
    <cofactor evidence="1">
        <name>Mn(2+)</name>
        <dbReference type="ChEBI" id="CHEBI:29035"/>
    </cofactor>
</comment>
<keyword evidence="9" id="KW-1185">Reference proteome</keyword>
<comment type="cofactor">
    <cofactor evidence="2">
        <name>Mg(2+)</name>
        <dbReference type="ChEBI" id="CHEBI:18420"/>
    </cofactor>
</comment>
<accession>A0A1H8EGW2</accession>
<dbReference type="InterPro" id="IPR015797">
    <property type="entry name" value="NUDIX_hydrolase-like_dom_sf"/>
</dbReference>
<dbReference type="AlphaFoldDB" id="A0A1H8EGW2"/>
<dbReference type="Proteomes" id="UP000199206">
    <property type="component" value="Unassembled WGS sequence"/>
</dbReference>
<keyword evidence="5" id="KW-0460">Magnesium</keyword>
<evidence type="ECO:0000256" key="2">
    <source>
        <dbReference type="ARBA" id="ARBA00001946"/>
    </source>
</evidence>
<evidence type="ECO:0000256" key="5">
    <source>
        <dbReference type="ARBA" id="ARBA00022842"/>
    </source>
</evidence>
<evidence type="ECO:0000256" key="3">
    <source>
        <dbReference type="ARBA" id="ARBA00022723"/>
    </source>
</evidence>
<dbReference type="EMBL" id="FOCF01000005">
    <property type="protein sequence ID" value="SEN18364.1"/>
    <property type="molecule type" value="Genomic_DNA"/>
</dbReference>
<feature type="domain" description="Nudix hydrolase" evidence="7">
    <location>
        <begin position="6"/>
        <end position="193"/>
    </location>
</feature>